<name>A0A1H9GW18_9BACT</name>
<dbReference type="RefSeq" id="WP_090168545.1">
    <property type="nucleotide sequence ID" value="NZ_FOFB01000011.1"/>
</dbReference>
<dbReference type="OrthoDB" id="1449578at2"/>
<dbReference type="EMBL" id="FOFB01000011">
    <property type="protein sequence ID" value="SEQ54193.1"/>
    <property type="molecule type" value="Genomic_DNA"/>
</dbReference>
<feature type="transmembrane region" description="Helical" evidence="1">
    <location>
        <begin position="65"/>
        <end position="86"/>
    </location>
</feature>
<gene>
    <name evidence="2" type="ORF">SAMN05444359_111128</name>
</gene>
<keyword evidence="1" id="KW-0812">Transmembrane</keyword>
<evidence type="ECO:0000256" key="1">
    <source>
        <dbReference type="SAM" id="Phobius"/>
    </source>
</evidence>
<evidence type="ECO:0000313" key="2">
    <source>
        <dbReference type="EMBL" id="SEQ54193.1"/>
    </source>
</evidence>
<sequence length="114" mass="12808">MLGLALLYFLAKPFYKLAEQYGRNQIGYSLLAIIVYYAGVLGFGLMLGIALELTSPGSVEGMNDFFLGLICIPAGLFTAWILYNYLEKRFKGHLSVDRQYDANIIDAELIRKDD</sequence>
<reference evidence="3" key="1">
    <citation type="submission" date="2016-10" db="EMBL/GenBank/DDBJ databases">
        <authorList>
            <person name="Varghese N."/>
            <person name="Submissions S."/>
        </authorList>
    </citation>
    <scope>NUCLEOTIDE SEQUENCE [LARGE SCALE GENOMIC DNA]</scope>
    <source>
        <strain evidence="3">DSM 24740</strain>
    </source>
</reference>
<evidence type="ECO:0000313" key="3">
    <source>
        <dbReference type="Proteomes" id="UP000199021"/>
    </source>
</evidence>
<keyword evidence="1" id="KW-0472">Membrane</keyword>
<feature type="transmembrane region" description="Helical" evidence="1">
    <location>
        <begin position="28"/>
        <end position="53"/>
    </location>
</feature>
<keyword evidence="3" id="KW-1185">Reference proteome</keyword>
<protein>
    <submittedName>
        <fullName evidence="2">Uncharacterized protein</fullName>
    </submittedName>
</protein>
<dbReference type="InParanoid" id="A0A1H9GW18"/>
<keyword evidence="1" id="KW-1133">Transmembrane helix</keyword>
<dbReference type="Proteomes" id="UP000199021">
    <property type="component" value="Unassembled WGS sequence"/>
</dbReference>
<accession>A0A1H9GW18</accession>
<dbReference type="AlphaFoldDB" id="A0A1H9GW18"/>
<organism evidence="2 3">
    <name type="scientific">Neolewinella agarilytica</name>
    <dbReference type="NCBI Taxonomy" id="478744"/>
    <lineage>
        <taxon>Bacteria</taxon>
        <taxon>Pseudomonadati</taxon>
        <taxon>Bacteroidota</taxon>
        <taxon>Saprospiria</taxon>
        <taxon>Saprospirales</taxon>
        <taxon>Lewinellaceae</taxon>
        <taxon>Neolewinella</taxon>
    </lineage>
</organism>
<proteinExistence type="predicted"/>